<dbReference type="CDD" id="cd05233">
    <property type="entry name" value="SDR_c"/>
    <property type="match status" value="1"/>
</dbReference>
<evidence type="ECO:0000256" key="1">
    <source>
        <dbReference type="ARBA" id="ARBA00006484"/>
    </source>
</evidence>
<accession>A0A0B1Z4C8</accession>
<dbReference type="Proteomes" id="UP000030949">
    <property type="component" value="Unassembled WGS sequence"/>
</dbReference>
<evidence type="ECO:0000256" key="2">
    <source>
        <dbReference type="ARBA" id="ARBA00023002"/>
    </source>
</evidence>
<dbReference type="EMBL" id="JQGJ01000007">
    <property type="protein sequence ID" value="KHK64262.1"/>
    <property type="molecule type" value="Genomic_DNA"/>
</dbReference>
<organism evidence="4 5">
    <name type="scientific">Pseudomonas frederiksbergensis</name>
    <dbReference type="NCBI Taxonomy" id="104087"/>
    <lineage>
        <taxon>Bacteria</taxon>
        <taxon>Pseudomonadati</taxon>
        <taxon>Pseudomonadota</taxon>
        <taxon>Gammaproteobacteria</taxon>
        <taxon>Pseudomonadales</taxon>
        <taxon>Pseudomonadaceae</taxon>
        <taxon>Pseudomonas</taxon>
    </lineage>
</organism>
<evidence type="ECO:0000313" key="4">
    <source>
        <dbReference type="EMBL" id="KHK64262.1"/>
    </source>
</evidence>
<dbReference type="OrthoDB" id="9806974at2"/>
<protein>
    <submittedName>
        <fullName evidence="4">3-ketoacyl-ACP reductase</fullName>
    </submittedName>
</protein>
<evidence type="ECO:0000259" key="3">
    <source>
        <dbReference type="SMART" id="SM00822"/>
    </source>
</evidence>
<proteinExistence type="inferred from homology"/>
<dbReference type="PANTHER" id="PTHR43477">
    <property type="entry name" value="DIHYDROANTICAPSIN 7-DEHYDROGENASE"/>
    <property type="match status" value="1"/>
</dbReference>
<dbReference type="Gene3D" id="3.40.50.720">
    <property type="entry name" value="NAD(P)-binding Rossmann-like Domain"/>
    <property type="match status" value="1"/>
</dbReference>
<dbReference type="InterPro" id="IPR002347">
    <property type="entry name" value="SDR_fam"/>
</dbReference>
<dbReference type="PRINTS" id="PR00081">
    <property type="entry name" value="GDHRDH"/>
</dbReference>
<comment type="similarity">
    <text evidence="1">Belongs to the short-chain dehydrogenases/reductases (SDR) family.</text>
</comment>
<dbReference type="PROSITE" id="PS00061">
    <property type="entry name" value="ADH_SHORT"/>
    <property type="match status" value="1"/>
</dbReference>
<sequence length="254" mass="27056">MTKQKVLITAGASGIGYAIALAFNSRGADVTVVDIDTEGLSRLKLEHPSIRAAVCDVADRSSLELGIPEIIEAMGGLDVLVNNAGVSGPTAPVEQLDPNEWDKVMQINLNGTFNVTRLAVPALKRSSHPSIINMSSVAGRLGYPDRSPYSTSKWGLIGFTKSLSRELGAYGIRVNAILPGAVEGERFDNVLKGRANLSGNSLEEERNKALSVQSLKRLVDPKDIAELAVFLASDAGKSISGQLLPIDNDMQQTM</sequence>
<dbReference type="SMART" id="SM00822">
    <property type="entry name" value="PKS_KR"/>
    <property type="match status" value="1"/>
</dbReference>
<dbReference type="PANTHER" id="PTHR43477:SF1">
    <property type="entry name" value="DIHYDROANTICAPSIN 7-DEHYDROGENASE"/>
    <property type="match status" value="1"/>
</dbReference>
<gene>
    <name evidence="4" type="ORF">JZ00_13670</name>
</gene>
<dbReference type="SUPFAM" id="SSF51735">
    <property type="entry name" value="NAD(P)-binding Rossmann-fold domains"/>
    <property type="match status" value="1"/>
</dbReference>
<dbReference type="PRINTS" id="PR00080">
    <property type="entry name" value="SDRFAMILY"/>
</dbReference>
<dbReference type="NCBIfam" id="NF009466">
    <property type="entry name" value="PRK12826.1-2"/>
    <property type="match status" value="1"/>
</dbReference>
<dbReference type="InterPro" id="IPR036291">
    <property type="entry name" value="NAD(P)-bd_dom_sf"/>
</dbReference>
<dbReference type="AlphaFoldDB" id="A0A0B1Z4C8"/>
<dbReference type="InterPro" id="IPR051122">
    <property type="entry name" value="SDR_DHRS6-like"/>
</dbReference>
<dbReference type="InterPro" id="IPR057326">
    <property type="entry name" value="KR_dom"/>
</dbReference>
<keyword evidence="2" id="KW-0560">Oxidoreductase</keyword>
<dbReference type="GO" id="GO:0016491">
    <property type="term" value="F:oxidoreductase activity"/>
    <property type="evidence" value="ECO:0007669"/>
    <property type="project" value="UniProtKB-KW"/>
</dbReference>
<dbReference type="RefSeq" id="WP_039591825.1">
    <property type="nucleotide sequence ID" value="NZ_JQGJ02000007.1"/>
</dbReference>
<name>A0A0B1Z4C8_9PSED</name>
<dbReference type="InterPro" id="IPR020904">
    <property type="entry name" value="Sc_DH/Rdtase_CS"/>
</dbReference>
<comment type="caution">
    <text evidence="4">The sequence shown here is derived from an EMBL/GenBank/DDBJ whole genome shotgun (WGS) entry which is preliminary data.</text>
</comment>
<reference evidence="5" key="1">
    <citation type="submission" date="2015-03" db="EMBL/GenBank/DDBJ databases">
        <title>Pseudomonas frederiksbergensis hydrocarbon degrader.</title>
        <authorList>
            <person name="Brown L.M."/>
            <person name="Ruiz O.N."/>
            <person name="Mueller S."/>
            <person name="Gunasekera T.S."/>
        </authorList>
    </citation>
    <scope>NUCLEOTIDE SEQUENCE [LARGE SCALE GENOMIC DNA]</scope>
    <source>
        <strain evidence="5">SI8</strain>
    </source>
</reference>
<evidence type="ECO:0000313" key="5">
    <source>
        <dbReference type="Proteomes" id="UP000030949"/>
    </source>
</evidence>
<dbReference type="Pfam" id="PF13561">
    <property type="entry name" value="adh_short_C2"/>
    <property type="match status" value="1"/>
</dbReference>
<dbReference type="FunFam" id="3.40.50.720:FF:000084">
    <property type="entry name" value="Short-chain dehydrogenase reductase"/>
    <property type="match status" value="1"/>
</dbReference>
<feature type="domain" description="Ketoreductase" evidence="3">
    <location>
        <begin position="4"/>
        <end position="185"/>
    </location>
</feature>